<organism evidence="3 5">
    <name type="scientific">Phytophthora rubi</name>
    <dbReference type="NCBI Taxonomy" id="129364"/>
    <lineage>
        <taxon>Eukaryota</taxon>
        <taxon>Sar</taxon>
        <taxon>Stramenopiles</taxon>
        <taxon>Oomycota</taxon>
        <taxon>Peronosporomycetes</taxon>
        <taxon>Peronosporales</taxon>
        <taxon>Peronosporaceae</taxon>
        <taxon>Phytophthora</taxon>
    </lineage>
</organism>
<reference evidence="5 7" key="1">
    <citation type="submission" date="2018-09" db="EMBL/GenBank/DDBJ databases">
        <title>Genomic investigation of the strawberry pathogen Phytophthora fragariae indicates pathogenicity is determined by transcriptional variation in three key races.</title>
        <authorList>
            <person name="Adams T.M."/>
            <person name="Armitage A.D."/>
            <person name="Sobczyk M.K."/>
            <person name="Bates H.J."/>
            <person name="Dunwell J.M."/>
            <person name="Nellist C.F."/>
            <person name="Harrison R.J."/>
        </authorList>
    </citation>
    <scope>NUCLEOTIDE SEQUENCE [LARGE SCALE GENOMIC DNA]</scope>
    <source>
        <strain evidence="3 5">SCRP249</strain>
        <strain evidence="2 7">SCRP324</strain>
        <strain evidence="4 6">SCRP333</strain>
    </source>
</reference>
<keyword evidence="1" id="KW-0732">Signal</keyword>
<keyword evidence="6" id="KW-1185">Reference proteome</keyword>
<evidence type="ECO:0000313" key="3">
    <source>
        <dbReference type="EMBL" id="KAE8981730.1"/>
    </source>
</evidence>
<name>A0A6A3IHV5_9STRA</name>
<dbReference type="EMBL" id="QXFU01002965">
    <property type="protein sequence ID" value="KAE8979727.1"/>
    <property type="molecule type" value="Genomic_DNA"/>
</dbReference>
<dbReference type="Proteomes" id="UP000435112">
    <property type="component" value="Unassembled WGS sequence"/>
</dbReference>
<evidence type="ECO:0000313" key="5">
    <source>
        <dbReference type="Proteomes" id="UP000429607"/>
    </source>
</evidence>
<dbReference type="AlphaFoldDB" id="A0A6A3IHV5"/>
<protein>
    <recommendedName>
        <fullName evidence="8">Secreted protein</fullName>
    </recommendedName>
</protein>
<gene>
    <name evidence="3" type="ORF">PR001_g23916</name>
    <name evidence="2" type="ORF">PR002_g24340</name>
    <name evidence="4" type="ORF">PR003_g25261</name>
</gene>
<dbReference type="EMBL" id="QXFT01002995">
    <property type="protein sequence ID" value="KAE9290550.1"/>
    <property type="molecule type" value="Genomic_DNA"/>
</dbReference>
<feature type="signal peptide" evidence="1">
    <location>
        <begin position="1"/>
        <end position="24"/>
    </location>
</feature>
<evidence type="ECO:0000313" key="2">
    <source>
        <dbReference type="EMBL" id="KAE8979727.1"/>
    </source>
</evidence>
<evidence type="ECO:0000313" key="6">
    <source>
        <dbReference type="Proteomes" id="UP000434957"/>
    </source>
</evidence>
<accession>A0A6A3IHV5</accession>
<evidence type="ECO:0000256" key="1">
    <source>
        <dbReference type="SAM" id="SignalP"/>
    </source>
</evidence>
<dbReference type="EMBL" id="QXFV01002927">
    <property type="protein sequence ID" value="KAE8981730.1"/>
    <property type="molecule type" value="Genomic_DNA"/>
</dbReference>
<sequence>MRQNPLCTYCVGLSLSLLPMSALGRRSLGTSVGPLPLLELGGRVGRGLGTAHHSHTYQRTRVSVRDPRRCVLGVNLDVP</sequence>
<evidence type="ECO:0008006" key="8">
    <source>
        <dbReference type="Google" id="ProtNLM"/>
    </source>
</evidence>
<feature type="chain" id="PRO_5036164486" description="Secreted protein" evidence="1">
    <location>
        <begin position="25"/>
        <end position="79"/>
    </location>
</feature>
<evidence type="ECO:0000313" key="4">
    <source>
        <dbReference type="EMBL" id="KAE9290550.1"/>
    </source>
</evidence>
<dbReference type="Proteomes" id="UP000429607">
    <property type="component" value="Unassembled WGS sequence"/>
</dbReference>
<dbReference type="Proteomes" id="UP000434957">
    <property type="component" value="Unassembled WGS sequence"/>
</dbReference>
<proteinExistence type="predicted"/>
<comment type="caution">
    <text evidence="3">The sequence shown here is derived from an EMBL/GenBank/DDBJ whole genome shotgun (WGS) entry which is preliminary data.</text>
</comment>
<evidence type="ECO:0000313" key="7">
    <source>
        <dbReference type="Proteomes" id="UP000435112"/>
    </source>
</evidence>